<dbReference type="SUPFAM" id="SSF81321">
    <property type="entry name" value="Family A G protein-coupled receptor-like"/>
    <property type="match status" value="1"/>
</dbReference>
<feature type="transmembrane region" description="Helical" evidence="6">
    <location>
        <begin position="105"/>
        <end position="128"/>
    </location>
</feature>
<dbReference type="GO" id="GO:0005886">
    <property type="term" value="C:plasma membrane"/>
    <property type="evidence" value="ECO:0007669"/>
    <property type="project" value="UniProtKB-SubCell"/>
</dbReference>
<evidence type="ECO:0000256" key="1">
    <source>
        <dbReference type="ARBA" id="ARBA00004651"/>
    </source>
</evidence>
<evidence type="ECO:0000256" key="5">
    <source>
        <dbReference type="ARBA" id="ARBA00023136"/>
    </source>
</evidence>
<dbReference type="FunCoup" id="A0A6P8HI65">
    <property type="interactions" value="454"/>
</dbReference>
<keyword evidence="5 6" id="KW-0472">Membrane</keyword>
<dbReference type="Proteomes" id="UP000515163">
    <property type="component" value="Unplaced"/>
</dbReference>
<dbReference type="KEGG" id="aten:116292388"/>
<proteinExistence type="predicted"/>
<dbReference type="GeneID" id="116292388"/>
<dbReference type="AlphaFoldDB" id="A0A6P8HI65"/>
<feature type="transmembrane region" description="Helical" evidence="6">
    <location>
        <begin position="233"/>
        <end position="257"/>
    </location>
</feature>
<keyword evidence="2" id="KW-1003">Cell membrane</keyword>
<dbReference type="InterPro" id="IPR017452">
    <property type="entry name" value="GPCR_Rhodpsn_7TM"/>
</dbReference>
<accession>A0A6P8HI65</accession>
<keyword evidence="8" id="KW-1185">Reference proteome</keyword>
<gene>
    <name evidence="9" type="primary">LOC116292388</name>
</gene>
<feature type="transmembrane region" description="Helical" evidence="6">
    <location>
        <begin position="263"/>
        <end position="287"/>
    </location>
</feature>
<dbReference type="PANTHER" id="PTHR22750">
    <property type="entry name" value="G-PROTEIN COUPLED RECEPTOR"/>
    <property type="match status" value="1"/>
</dbReference>
<sequence length="306" mass="34587">MNSTQAQCFEELTKFLNKQGALEQVMTPSIVNLVFNVVLTLTASVGNSLINCAIFTTQNLQTPSYLLITSLAFTDLLVGLVYHPLQTLLMVHILNKNAKGVCQIISIYSFVITFLSVLSFLMVALISIDRNLAFNLRQRYRITVTKRRVRLVIYLGWMFSLPFGFSSIFLQHQVHVPTLISFLGLLLLSTICFYVNAYRGLRHIGHTVHPPQPNQLQSTFNVLKYRKTLKTMVIVLVCLLLCFAPFICSLVVIVSYGVSTATITFAFACLTLLALHSSINPVIYIIGFRDIRRQVRKQILDNLCHH</sequence>
<evidence type="ECO:0000256" key="3">
    <source>
        <dbReference type="ARBA" id="ARBA00022692"/>
    </source>
</evidence>
<feature type="transmembrane region" description="Helical" evidence="6">
    <location>
        <begin position="176"/>
        <end position="195"/>
    </location>
</feature>
<evidence type="ECO:0000256" key="6">
    <source>
        <dbReference type="SAM" id="Phobius"/>
    </source>
</evidence>
<protein>
    <submittedName>
        <fullName evidence="9">Melanocyte-stimulating hormone receptor-like</fullName>
    </submittedName>
</protein>
<feature type="domain" description="G-protein coupled receptors family 1 profile" evidence="7">
    <location>
        <begin position="46"/>
        <end position="284"/>
    </location>
</feature>
<feature type="transmembrane region" description="Helical" evidence="6">
    <location>
        <begin position="65"/>
        <end position="85"/>
    </location>
</feature>
<dbReference type="Pfam" id="PF00001">
    <property type="entry name" value="7tm_1"/>
    <property type="match status" value="1"/>
</dbReference>
<dbReference type="InParanoid" id="A0A6P8HI65"/>
<keyword evidence="3 6" id="KW-0812">Transmembrane</keyword>
<dbReference type="GO" id="GO:0004930">
    <property type="term" value="F:G protein-coupled receptor activity"/>
    <property type="evidence" value="ECO:0007669"/>
    <property type="project" value="InterPro"/>
</dbReference>
<dbReference type="Gene3D" id="1.20.1070.10">
    <property type="entry name" value="Rhodopsin 7-helix transmembrane proteins"/>
    <property type="match status" value="1"/>
</dbReference>
<organism evidence="8 9">
    <name type="scientific">Actinia tenebrosa</name>
    <name type="common">Australian red waratah sea anemone</name>
    <dbReference type="NCBI Taxonomy" id="6105"/>
    <lineage>
        <taxon>Eukaryota</taxon>
        <taxon>Metazoa</taxon>
        <taxon>Cnidaria</taxon>
        <taxon>Anthozoa</taxon>
        <taxon>Hexacorallia</taxon>
        <taxon>Actiniaria</taxon>
        <taxon>Actiniidae</taxon>
        <taxon>Actinia</taxon>
    </lineage>
</organism>
<dbReference type="PROSITE" id="PS50262">
    <property type="entry name" value="G_PROTEIN_RECEP_F1_2"/>
    <property type="match status" value="1"/>
</dbReference>
<keyword evidence="4 6" id="KW-1133">Transmembrane helix</keyword>
<dbReference type="OrthoDB" id="6009463at2759"/>
<feature type="transmembrane region" description="Helical" evidence="6">
    <location>
        <begin position="33"/>
        <end position="53"/>
    </location>
</feature>
<evidence type="ECO:0000256" key="4">
    <source>
        <dbReference type="ARBA" id="ARBA00022989"/>
    </source>
</evidence>
<evidence type="ECO:0000259" key="7">
    <source>
        <dbReference type="PROSITE" id="PS50262"/>
    </source>
</evidence>
<feature type="transmembrane region" description="Helical" evidence="6">
    <location>
        <begin position="149"/>
        <end position="170"/>
    </location>
</feature>
<dbReference type="PRINTS" id="PR00237">
    <property type="entry name" value="GPCRRHODOPSN"/>
</dbReference>
<name>A0A6P8HI65_ACTTE</name>
<comment type="subcellular location">
    <subcellularLocation>
        <location evidence="1">Cell membrane</location>
        <topology evidence="1">Multi-pass membrane protein</topology>
    </subcellularLocation>
</comment>
<evidence type="ECO:0000313" key="9">
    <source>
        <dbReference type="RefSeq" id="XP_031555561.1"/>
    </source>
</evidence>
<evidence type="ECO:0000313" key="8">
    <source>
        <dbReference type="Proteomes" id="UP000515163"/>
    </source>
</evidence>
<reference evidence="9" key="1">
    <citation type="submission" date="2025-08" db="UniProtKB">
        <authorList>
            <consortium name="RefSeq"/>
        </authorList>
    </citation>
    <scope>IDENTIFICATION</scope>
    <source>
        <tissue evidence="9">Tentacle</tissue>
    </source>
</reference>
<evidence type="ECO:0000256" key="2">
    <source>
        <dbReference type="ARBA" id="ARBA00022475"/>
    </source>
</evidence>
<dbReference type="RefSeq" id="XP_031555561.1">
    <property type="nucleotide sequence ID" value="XM_031699701.1"/>
</dbReference>
<dbReference type="InterPro" id="IPR000276">
    <property type="entry name" value="GPCR_Rhodpsn"/>
</dbReference>